<dbReference type="PANTHER" id="PTHR13586:SF0">
    <property type="entry name" value="TRAILER HITCH, ISOFORM H"/>
    <property type="match status" value="1"/>
</dbReference>
<gene>
    <name evidence="8" type="ORF">PG996_003972</name>
</gene>
<protein>
    <recommendedName>
        <fullName evidence="10">DFDF domain-containing protein</fullName>
    </recommendedName>
</protein>
<evidence type="ECO:0000313" key="9">
    <source>
        <dbReference type="Proteomes" id="UP001446871"/>
    </source>
</evidence>
<evidence type="ECO:0000259" key="4">
    <source>
        <dbReference type="PROSITE" id="PS51512"/>
    </source>
</evidence>
<feature type="compositionally biased region" description="Basic and acidic residues" evidence="3">
    <location>
        <begin position="541"/>
        <end position="554"/>
    </location>
</feature>
<feature type="compositionally biased region" description="Polar residues" evidence="3">
    <location>
        <begin position="307"/>
        <end position="336"/>
    </location>
</feature>
<accession>A0ABR1W2Y4</accession>
<feature type="region of interest" description="Disordered" evidence="3">
    <location>
        <begin position="402"/>
        <end position="460"/>
    </location>
</feature>
<comment type="caution">
    <text evidence="8">The sequence shown here is derived from an EMBL/GenBank/DDBJ whole genome shotgun (WGS) entry which is preliminary data.</text>
</comment>
<feature type="compositionally biased region" description="Gly residues" evidence="3">
    <location>
        <begin position="440"/>
        <end position="456"/>
    </location>
</feature>
<keyword evidence="9" id="KW-1185">Reference proteome</keyword>
<feature type="compositionally biased region" description="Pro residues" evidence="3">
    <location>
        <begin position="216"/>
        <end position="226"/>
    </location>
</feature>
<evidence type="ECO:0000259" key="6">
    <source>
        <dbReference type="PROSITE" id="PS51536"/>
    </source>
</evidence>
<proteinExistence type="predicted"/>
<feature type="domain" description="FFD box profile" evidence="5">
    <location>
        <begin position="513"/>
        <end position="529"/>
    </location>
</feature>
<dbReference type="PANTHER" id="PTHR13586">
    <property type="entry name" value="SCD6 PROTEIN-RELATED"/>
    <property type="match status" value="1"/>
</dbReference>
<feature type="compositionally biased region" description="Pro residues" evidence="3">
    <location>
        <begin position="191"/>
        <end position="208"/>
    </location>
</feature>
<feature type="compositionally biased region" description="Acidic residues" evidence="3">
    <location>
        <begin position="500"/>
        <end position="509"/>
    </location>
</feature>
<reference evidence="8 9" key="1">
    <citation type="submission" date="2023-01" db="EMBL/GenBank/DDBJ databases">
        <title>Analysis of 21 Apiospora genomes using comparative genomics revels a genus with tremendous synthesis potential of carbohydrate active enzymes and secondary metabolites.</title>
        <authorList>
            <person name="Sorensen T."/>
        </authorList>
    </citation>
    <scope>NUCLEOTIDE SEQUENCE [LARGE SCALE GENOMIC DNA]</scope>
    <source>
        <strain evidence="8 9">CBS 83171</strain>
    </source>
</reference>
<dbReference type="InterPro" id="IPR025762">
    <property type="entry name" value="DFDF"/>
</dbReference>
<feature type="compositionally biased region" description="Polar residues" evidence="3">
    <location>
        <begin position="515"/>
        <end position="525"/>
    </location>
</feature>
<dbReference type="SUPFAM" id="SSF50182">
    <property type="entry name" value="Sm-like ribonucleoproteins"/>
    <property type="match status" value="1"/>
</dbReference>
<dbReference type="PROSITE" id="PS52002">
    <property type="entry name" value="SM"/>
    <property type="match status" value="1"/>
</dbReference>
<dbReference type="InterPro" id="IPR025761">
    <property type="entry name" value="FFD_box"/>
</dbReference>
<dbReference type="CDD" id="cd01736">
    <property type="entry name" value="LSm14_N"/>
    <property type="match status" value="1"/>
</dbReference>
<dbReference type="PROSITE" id="PS51513">
    <property type="entry name" value="FFD"/>
    <property type="match status" value="1"/>
</dbReference>
<dbReference type="Gene3D" id="2.30.30.100">
    <property type="match status" value="1"/>
</dbReference>
<evidence type="ECO:0000256" key="1">
    <source>
        <dbReference type="PROSITE-ProRule" id="PRU00846"/>
    </source>
</evidence>
<feature type="compositionally biased region" description="Gly residues" evidence="3">
    <location>
        <begin position="580"/>
        <end position="590"/>
    </location>
</feature>
<feature type="region of interest" description="Disordered" evidence="3">
    <location>
        <begin position="483"/>
        <end position="605"/>
    </location>
</feature>
<organism evidence="8 9">
    <name type="scientific">Apiospora saccharicola</name>
    <dbReference type="NCBI Taxonomy" id="335842"/>
    <lineage>
        <taxon>Eukaryota</taxon>
        <taxon>Fungi</taxon>
        <taxon>Dikarya</taxon>
        <taxon>Ascomycota</taxon>
        <taxon>Pezizomycotina</taxon>
        <taxon>Sordariomycetes</taxon>
        <taxon>Xylariomycetidae</taxon>
        <taxon>Amphisphaeriales</taxon>
        <taxon>Apiosporaceae</taxon>
        <taxon>Apiospora</taxon>
    </lineage>
</organism>
<feature type="domain" description="DFDF" evidence="4">
    <location>
        <begin position="453"/>
        <end position="489"/>
    </location>
</feature>
<evidence type="ECO:0000256" key="3">
    <source>
        <dbReference type="SAM" id="MobiDB-lite"/>
    </source>
</evidence>
<evidence type="ECO:0008006" key="10">
    <source>
        <dbReference type="Google" id="ProtNLM"/>
    </source>
</evidence>
<sequence length="605" mass="62817">MSEFLGSRISLISKSDIRYSGILHEINSEESTVSLENVRSYGTEGRRGNPEEELPASDQVYEYIVFRGSDVKDLRIEEGPGSKENKPPTVPDDPAIVGHSNHLGPEYIANIDHLLLRLVLVPSVLLAQLAPKVLLVLLMPVLGLTAKVVIRRRSSNHMDLAFFLPPGPGAWGGRGGPGPVPDPRFAGMHYPPPPGWFPPGQGFPPGPGPWNNFGYPPGPHGPPGAPGAPGAPGQGMRGTPQQDNKPTPIGAGPGAPPGIERPKPAGTPQQGEAASEQKAPTQLPPGSAPAPTPPVESKPSVEEVRATAQSLNNNGPAKVAQQQKNVPTGPRNNNRVTPAVPFTGAQKAGPSGQSAPQITAAAASIKPASTGNAPASAASIRDATQQAKDAVAVAMAKLGNASATPGAGQPAANGTGNAMDNLTKKVNEMRVNATTSTRGGPSGRGRGRGNRAGGAGKIDVPETDFDFQVANAKFNKQDLVKEAIAGSPLGETPNGPGLDPEVEEADEEPAPAQAYNKTRSFFDNISSESKERSESGGQKPGGREWRGEEQRKNMETFGQGSVDGGYRSYRGRGRGRGRGGPRGGGRGFSRGGFRPRGGEAQGPAQ</sequence>
<dbReference type="Pfam" id="PF09532">
    <property type="entry name" value="FDF"/>
    <property type="match status" value="1"/>
</dbReference>
<dbReference type="InterPro" id="IPR025768">
    <property type="entry name" value="TFG_box"/>
</dbReference>
<dbReference type="InterPro" id="IPR025609">
    <property type="entry name" value="Lsm14-like_N"/>
</dbReference>
<feature type="domain" description="TFG box profile" evidence="6">
    <location>
        <begin position="541"/>
        <end position="561"/>
    </location>
</feature>
<feature type="domain" description="Sm" evidence="7">
    <location>
        <begin position="1"/>
        <end position="80"/>
    </location>
</feature>
<name>A0ABR1W2Y4_9PEZI</name>
<dbReference type="SMART" id="SM01271">
    <property type="entry name" value="LSM14"/>
    <property type="match status" value="1"/>
</dbReference>
<dbReference type="PROSITE" id="PS51536">
    <property type="entry name" value="TFG"/>
    <property type="match status" value="1"/>
</dbReference>
<evidence type="ECO:0000313" key="8">
    <source>
        <dbReference type="EMBL" id="KAK8077802.1"/>
    </source>
</evidence>
<feature type="short sequence motif" description="TFG box" evidence="2">
    <location>
        <begin position="541"/>
        <end position="561"/>
    </location>
</feature>
<feature type="compositionally biased region" description="Pro residues" evidence="3">
    <location>
        <begin position="282"/>
        <end position="296"/>
    </location>
</feature>
<evidence type="ECO:0000259" key="5">
    <source>
        <dbReference type="PROSITE" id="PS51513"/>
    </source>
</evidence>
<evidence type="ECO:0000259" key="7">
    <source>
        <dbReference type="PROSITE" id="PS52002"/>
    </source>
</evidence>
<dbReference type="SMART" id="SM01199">
    <property type="entry name" value="FDF"/>
    <property type="match status" value="1"/>
</dbReference>
<feature type="short sequence motif" description="FFD box" evidence="1">
    <location>
        <begin position="513"/>
        <end position="529"/>
    </location>
</feature>
<dbReference type="PROSITE" id="PS51512">
    <property type="entry name" value="DFDF"/>
    <property type="match status" value="1"/>
</dbReference>
<dbReference type="Pfam" id="PF12701">
    <property type="entry name" value="LSM14"/>
    <property type="match status" value="1"/>
</dbReference>
<dbReference type="EMBL" id="JAQQWM010000002">
    <property type="protein sequence ID" value="KAK8077802.1"/>
    <property type="molecule type" value="Genomic_DNA"/>
</dbReference>
<dbReference type="InterPro" id="IPR010920">
    <property type="entry name" value="LSM_dom_sf"/>
</dbReference>
<dbReference type="InterPro" id="IPR019050">
    <property type="entry name" value="FDF_dom"/>
</dbReference>
<feature type="region of interest" description="Disordered" evidence="3">
    <location>
        <begin position="191"/>
        <end position="381"/>
    </location>
</feature>
<evidence type="ECO:0000256" key="2">
    <source>
        <dbReference type="PROSITE-ProRule" id="PRU00869"/>
    </source>
</evidence>
<dbReference type="Proteomes" id="UP001446871">
    <property type="component" value="Unassembled WGS sequence"/>
</dbReference>
<dbReference type="InterPro" id="IPR047575">
    <property type="entry name" value="Sm"/>
</dbReference>
<feature type="compositionally biased region" description="Basic residues" evidence="3">
    <location>
        <begin position="569"/>
        <end position="579"/>
    </location>
</feature>